<dbReference type="GO" id="GO:0030295">
    <property type="term" value="F:protein kinase activator activity"/>
    <property type="evidence" value="ECO:0007669"/>
    <property type="project" value="TreeGrafter"/>
</dbReference>
<dbReference type="InterPro" id="IPR003594">
    <property type="entry name" value="HATPase_dom"/>
</dbReference>
<dbReference type="Pfam" id="PF00512">
    <property type="entry name" value="HisKA"/>
    <property type="match status" value="1"/>
</dbReference>
<dbReference type="Pfam" id="PF02518">
    <property type="entry name" value="HATPase_c"/>
    <property type="match status" value="1"/>
</dbReference>
<dbReference type="Gene3D" id="3.30.565.10">
    <property type="entry name" value="Histidine kinase-like ATPase, C-terminal domain"/>
    <property type="match status" value="1"/>
</dbReference>
<comment type="catalytic activity">
    <reaction evidence="1">
        <text>ATP + protein L-histidine = ADP + protein N-phospho-L-histidine.</text>
        <dbReference type="EC" id="2.7.13.3"/>
    </reaction>
</comment>
<protein>
    <recommendedName>
        <fullName evidence="3">histidine kinase</fullName>
        <ecNumber evidence="3">2.7.13.3</ecNumber>
    </recommendedName>
</protein>
<evidence type="ECO:0000256" key="1">
    <source>
        <dbReference type="ARBA" id="ARBA00000085"/>
    </source>
</evidence>
<organism evidence="13 14">
    <name type="scientific">Brevibacillus brevis</name>
    <name type="common">Bacillus brevis</name>
    <dbReference type="NCBI Taxonomy" id="1393"/>
    <lineage>
        <taxon>Bacteria</taxon>
        <taxon>Bacillati</taxon>
        <taxon>Bacillota</taxon>
        <taxon>Bacilli</taxon>
        <taxon>Bacillales</taxon>
        <taxon>Paenibacillaceae</taxon>
        <taxon>Brevibacillus</taxon>
    </lineage>
</organism>
<dbReference type="InterPro" id="IPR005467">
    <property type="entry name" value="His_kinase_dom"/>
</dbReference>
<dbReference type="EC" id="2.7.13.3" evidence="3"/>
<dbReference type="EMBL" id="CP042161">
    <property type="protein sequence ID" value="QDS33959.1"/>
    <property type="molecule type" value="Genomic_DNA"/>
</dbReference>
<dbReference type="GO" id="GO:0000155">
    <property type="term" value="F:phosphorelay sensor kinase activity"/>
    <property type="evidence" value="ECO:0007669"/>
    <property type="project" value="InterPro"/>
</dbReference>
<evidence type="ECO:0000256" key="10">
    <source>
        <dbReference type="SAM" id="Coils"/>
    </source>
</evidence>
<dbReference type="SMART" id="SM00388">
    <property type="entry name" value="HisKA"/>
    <property type="match status" value="1"/>
</dbReference>
<evidence type="ECO:0000256" key="4">
    <source>
        <dbReference type="ARBA" id="ARBA00022553"/>
    </source>
</evidence>
<evidence type="ECO:0000256" key="7">
    <source>
        <dbReference type="ARBA" id="ARBA00022777"/>
    </source>
</evidence>
<dbReference type="SMART" id="SM00387">
    <property type="entry name" value="HATPase_c"/>
    <property type="match status" value="1"/>
</dbReference>
<dbReference type="InterPro" id="IPR050351">
    <property type="entry name" value="BphY/WalK/GraS-like"/>
</dbReference>
<evidence type="ECO:0000256" key="3">
    <source>
        <dbReference type="ARBA" id="ARBA00012438"/>
    </source>
</evidence>
<feature type="transmembrane region" description="Helical" evidence="11">
    <location>
        <begin position="9"/>
        <end position="34"/>
    </location>
</feature>
<evidence type="ECO:0000259" key="12">
    <source>
        <dbReference type="PROSITE" id="PS50109"/>
    </source>
</evidence>
<dbReference type="SUPFAM" id="SSF47384">
    <property type="entry name" value="Homodimeric domain of signal transducing histidine kinase"/>
    <property type="match status" value="1"/>
</dbReference>
<gene>
    <name evidence="13" type="ORF">FPS98_08105</name>
</gene>
<keyword evidence="8" id="KW-0067">ATP-binding</keyword>
<dbReference type="InterPro" id="IPR036097">
    <property type="entry name" value="HisK_dim/P_sf"/>
</dbReference>
<dbReference type="RefSeq" id="WP_144615107.1">
    <property type="nucleotide sequence ID" value="NZ_CP042161.1"/>
</dbReference>
<keyword evidence="7 13" id="KW-0418">Kinase</keyword>
<reference evidence="13 14" key="1">
    <citation type="submission" date="2019-07" db="EMBL/GenBank/DDBJ databases">
        <title>Characterization of Brevibacillus brevis HK544, as a potential biocontrol agent.</title>
        <authorList>
            <person name="Kim H."/>
        </authorList>
    </citation>
    <scope>NUCLEOTIDE SEQUENCE [LARGE SCALE GENOMIC DNA]</scope>
    <source>
        <strain evidence="13 14">HK544</strain>
    </source>
</reference>
<dbReference type="PROSITE" id="PS50109">
    <property type="entry name" value="HIS_KIN"/>
    <property type="match status" value="1"/>
</dbReference>
<keyword evidence="11" id="KW-0812">Transmembrane</keyword>
<dbReference type="PANTHER" id="PTHR42878:SF7">
    <property type="entry name" value="SENSOR HISTIDINE KINASE GLRK"/>
    <property type="match status" value="1"/>
</dbReference>
<dbReference type="GO" id="GO:0007234">
    <property type="term" value="P:osmosensory signaling via phosphorelay pathway"/>
    <property type="evidence" value="ECO:0007669"/>
    <property type="project" value="TreeGrafter"/>
</dbReference>
<feature type="domain" description="Histidine kinase" evidence="12">
    <location>
        <begin position="258"/>
        <end position="471"/>
    </location>
</feature>
<dbReference type="InterPro" id="IPR036890">
    <property type="entry name" value="HATPase_C_sf"/>
</dbReference>
<keyword evidence="6" id="KW-0547">Nucleotide-binding</keyword>
<dbReference type="PANTHER" id="PTHR42878">
    <property type="entry name" value="TWO-COMPONENT HISTIDINE KINASE"/>
    <property type="match status" value="1"/>
</dbReference>
<dbReference type="InterPro" id="IPR004358">
    <property type="entry name" value="Sig_transdc_His_kin-like_C"/>
</dbReference>
<keyword evidence="9" id="KW-0902">Two-component regulatory system</keyword>
<evidence type="ECO:0000256" key="8">
    <source>
        <dbReference type="ARBA" id="ARBA00022840"/>
    </source>
</evidence>
<evidence type="ECO:0000256" key="6">
    <source>
        <dbReference type="ARBA" id="ARBA00022741"/>
    </source>
</evidence>
<evidence type="ECO:0000256" key="5">
    <source>
        <dbReference type="ARBA" id="ARBA00022679"/>
    </source>
</evidence>
<accession>A0A517I4Z4</accession>
<dbReference type="CDD" id="cd00075">
    <property type="entry name" value="HATPase"/>
    <property type="match status" value="1"/>
</dbReference>
<name>A0A517I4Z4_BREBE</name>
<feature type="transmembrane region" description="Helical" evidence="11">
    <location>
        <begin position="168"/>
        <end position="191"/>
    </location>
</feature>
<dbReference type="Gene3D" id="1.10.287.130">
    <property type="match status" value="1"/>
</dbReference>
<feature type="coiled-coil region" evidence="10">
    <location>
        <begin position="231"/>
        <end position="258"/>
    </location>
</feature>
<comment type="subcellular location">
    <subcellularLocation>
        <location evidence="2">Membrane</location>
    </subcellularLocation>
</comment>
<dbReference type="InterPro" id="IPR003661">
    <property type="entry name" value="HisK_dim/P_dom"/>
</dbReference>
<dbReference type="PRINTS" id="PR00344">
    <property type="entry name" value="BCTRLSENSOR"/>
</dbReference>
<dbReference type="CDD" id="cd00082">
    <property type="entry name" value="HisKA"/>
    <property type="match status" value="1"/>
</dbReference>
<evidence type="ECO:0000313" key="13">
    <source>
        <dbReference type="EMBL" id="QDS33959.1"/>
    </source>
</evidence>
<keyword evidence="11" id="KW-0472">Membrane</keyword>
<dbReference type="Proteomes" id="UP000317713">
    <property type="component" value="Chromosome"/>
</dbReference>
<dbReference type="SUPFAM" id="SSF55874">
    <property type="entry name" value="ATPase domain of HSP90 chaperone/DNA topoisomerase II/histidine kinase"/>
    <property type="match status" value="1"/>
</dbReference>
<keyword evidence="10" id="KW-0175">Coiled coil</keyword>
<evidence type="ECO:0000313" key="14">
    <source>
        <dbReference type="Proteomes" id="UP000317713"/>
    </source>
</evidence>
<evidence type="ECO:0000256" key="11">
    <source>
        <dbReference type="SAM" id="Phobius"/>
    </source>
</evidence>
<dbReference type="GO" id="GO:0005524">
    <property type="term" value="F:ATP binding"/>
    <property type="evidence" value="ECO:0007669"/>
    <property type="project" value="UniProtKB-KW"/>
</dbReference>
<sequence length="471" mass="53955">MNWRLTGRFLASVVLIVILVVLSNIVLLVLSLVVTTQTKWDESAINEKTSSAEAITSRFHEQIIIANDQMTITDKGKAELDQHNAWIQILDEDGNQRYGYRLPVGIKEKYAPIDIIQMYKYKEIDGDTTVFIGGKQAGERHYSYFIGFKNRNLQRHVLFYDVRELVQVFNIGSIVVLIVDGLIALIVGYFFSKRLTKPLLSLIEGIRKLANKEYHINYEPVGVYKDVFYNVNYLSHELRAAEKERKKLDAMKEEWIGNVSHDLKTPLASIQGYAEMMKDAEYDFSREEMREFAEIIERKSLYLKDVIEDLNLSARLKNKGLRLRKMNTNIVSLVRNVVIDTLNDARYADRNMEFGFSDEVINVEMDEILIRRAITNLIYNAIVHNGPAVHIKVSVEKGQRTQIRIEDNGKGMKVEELDRIFDHYYRGTNTGELHKGSGLGMAIARDIIVAHGGEIKVNSLLGHGTKIEIQL</sequence>
<keyword evidence="5" id="KW-0808">Transferase</keyword>
<keyword evidence="11" id="KW-1133">Transmembrane helix</keyword>
<keyword evidence="4" id="KW-0597">Phosphoprotein</keyword>
<dbReference type="GO" id="GO:0000156">
    <property type="term" value="F:phosphorelay response regulator activity"/>
    <property type="evidence" value="ECO:0007669"/>
    <property type="project" value="TreeGrafter"/>
</dbReference>
<dbReference type="AlphaFoldDB" id="A0A517I4Z4"/>
<proteinExistence type="predicted"/>
<evidence type="ECO:0000256" key="9">
    <source>
        <dbReference type="ARBA" id="ARBA00023012"/>
    </source>
</evidence>
<evidence type="ECO:0000256" key="2">
    <source>
        <dbReference type="ARBA" id="ARBA00004370"/>
    </source>
</evidence>